<dbReference type="EMBL" id="CAJVQB010076412">
    <property type="protein sequence ID" value="CAG8844567.1"/>
    <property type="molecule type" value="Genomic_DNA"/>
</dbReference>
<comment type="caution">
    <text evidence="1">The sequence shown here is derived from an EMBL/GenBank/DDBJ whole genome shotgun (WGS) entry which is preliminary data.</text>
</comment>
<organism evidence="1 2">
    <name type="scientific">Gigaspora margarita</name>
    <dbReference type="NCBI Taxonomy" id="4874"/>
    <lineage>
        <taxon>Eukaryota</taxon>
        <taxon>Fungi</taxon>
        <taxon>Fungi incertae sedis</taxon>
        <taxon>Mucoromycota</taxon>
        <taxon>Glomeromycotina</taxon>
        <taxon>Glomeromycetes</taxon>
        <taxon>Diversisporales</taxon>
        <taxon>Gigasporaceae</taxon>
        <taxon>Gigaspora</taxon>
    </lineage>
</organism>
<evidence type="ECO:0000313" key="2">
    <source>
        <dbReference type="Proteomes" id="UP000789901"/>
    </source>
</evidence>
<reference evidence="1 2" key="1">
    <citation type="submission" date="2021-06" db="EMBL/GenBank/DDBJ databases">
        <authorList>
            <person name="Kallberg Y."/>
            <person name="Tangrot J."/>
            <person name="Rosling A."/>
        </authorList>
    </citation>
    <scope>NUCLEOTIDE SEQUENCE [LARGE SCALE GENOMIC DNA]</scope>
    <source>
        <strain evidence="1 2">120-4 pot B 10/14</strain>
    </source>
</reference>
<dbReference type="Proteomes" id="UP000789901">
    <property type="component" value="Unassembled WGS sequence"/>
</dbReference>
<gene>
    <name evidence="1" type="ORF">GMARGA_LOCUS37169</name>
</gene>
<feature type="non-terminal residue" evidence="1">
    <location>
        <position position="75"/>
    </location>
</feature>
<name>A0ABN7WZN1_GIGMA</name>
<proteinExistence type="predicted"/>
<evidence type="ECO:0000313" key="1">
    <source>
        <dbReference type="EMBL" id="CAG8844567.1"/>
    </source>
</evidence>
<accession>A0ABN7WZN1</accession>
<protein>
    <submittedName>
        <fullName evidence="1">36453_t:CDS:1</fullName>
    </submittedName>
</protein>
<keyword evidence="2" id="KW-1185">Reference proteome</keyword>
<sequence>MAKTYYKFSIINENYHLKFQWIIYNNEDFKEIKEINSDYSFFKNIWTRINPSTKYSLPQFLGFLNDDNVNFLKAT</sequence>